<feature type="non-terminal residue" evidence="1">
    <location>
        <position position="1"/>
    </location>
</feature>
<dbReference type="AlphaFoldDB" id="A0A392VZZ0"/>
<name>A0A392VZZ0_9FABA</name>
<keyword evidence="2" id="KW-1185">Reference proteome</keyword>
<comment type="caution">
    <text evidence="1">The sequence shown here is derived from an EMBL/GenBank/DDBJ whole genome shotgun (WGS) entry which is preliminary data.</text>
</comment>
<evidence type="ECO:0000313" key="2">
    <source>
        <dbReference type="Proteomes" id="UP000265520"/>
    </source>
</evidence>
<reference evidence="1 2" key="1">
    <citation type="journal article" date="2018" name="Front. Plant Sci.">
        <title>Red Clover (Trifolium pratense) and Zigzag Clover (T. medium) - A Picture of Genomic Similarities and Differences.</title>
        <authorList>
            <person name="Dluhosova J."/>
            <person name="Istvanek J."/>
            <person name="Nedelnik J."/>
            <person name="Repkova J."/>
        </authorList>
    </citation>
    <scope>NUCLEOTIDE SEQUENCE [LARGE SCALE GENOMIC DNA]</scope>
    <source>
        <strain evidence="2">cv. 10/8</strain>
        <tissue evidence="1">Leaf</tissue>
    </source>
</reference>
<organism evidence="1 2">
    <name type="scientific">Trifolium medium</name>
    <dbReference type="NCBI Taxonomy" id="97028"/>
    <lineage>
        <taxon>Eukaryota</taxon>
        <taxon>Viridiplantae</taxon>
        <taxon>Streptophyta</taxon>
        <taxon>Embryophyta</taxon>
        <taxon>Tracheophyta</taxon>
        <taxon>Spermatophyta</taxon>
        <taxon>Magnoliopsida</taxon>
        <taxon>eudicotyledons</taxon>
        <taxon>Gunneridae</taxon>
        <taxon>Pentapetalae</taxon>
        <taxon>rosids</taxon>
        <taxon>fabids</taxon>
        <taxon>Fabales</taxon>
        <taxon>Fabaceae</taxon>
        <taxon>Papilionoideae</taxon>
        <taxon>50 kb inversion clade</taxon>
        <taxon>NPAAA clade</taxon>
        <taxon>Hologalegina</taxon>
        <taxon>IRL clade</taxon>
        <taxon>Trifolieae</taxon>
        <taxon>Trifolium</taxon>
    </lineage>
</organism>
<protein>
    <submittedName>
        <fullName evidence="1">Uncharacterized protein</fullName>
    </submittedName>
</protein>
<proteinExistence type="predicted"/>
<dbReference type="EMBL" id="LXQA011288618">
    <property type="protein sequence ID" value="MCI92030.1"/>
    <property type="molecule type" value="Genomic_DNA"/>
</dbReference>
<dbReference type="Proteomes" id="UP000265520">
    <property type="component" value="Unassembled WGS sequence"/>
</dbReference>
<accession>A0A392VZZ0</accession>
<evidence type="ECO:0000313" key="1">
    <source>
        <dbReference type="EMBL" id="MCI92030.1"/>
    </source>
</evidence>
<sequence length="46" mass="4935">CQEIDAELDRGDTGSDLGFPCPSGLGLERVAGRYAQSRTVLSPHIF</sequence>